<proteinExistence type="predicted"/>
<dbReference type="Gene3D" id="1.25.40.10">
    <property type="entry name" value="Tetratricopeptide repeat domain"/>
    <property type="match status" value="1"/>
</dbReference>
<reference evidence="1 2" key="2">
    <citation type="submission" date="2013-09" db="EMBL/GenBank/DDBJ databases">
        <title>Whole genome comparison of six Crocosphaera watsonii strains with differing phenotypes.</title>
        <authorList>
            <person name="Bench S.R."/>
            <person name="Heller P."/>
            <person name="Frank I."/>
            <person name="Arciniega M."/>
            <person name="Shilova I.N."/>
            <person name="Zehr J.P."/>
        </authorList>
    </citation>
    <scope>NUCLEOTIDE SEQUENCE [LARGE SCALE GENOMIC DNA]</scope>
    <source>
        <strain evidence="1 2">WH 0402</strain>
    </source>
</reference>
<dbReference type="AlphaFoldDB" id="T2JYI5"/>
<dbReference type="EMBL" id="CAQN01001111">
    <property type="protein sequence ID" value="CCQ70106.1"/>
    <property type="molecule type" value="Genomic_DNA"/>
</dbReference>
<accession>T2JYI5</accession>
<dbReference type="Proteomes" id="UP000018130">
    <property type="component" value="Unassembled WGS sequence"/>
</dbReference>
<reference evidence="1 2" key="1">
    <citation type="submission" date="2013-01" db="EMBL/GenBank/DDBJ databases">
        <authorList>
            <person name="Bench S."/>
        </authorList>
    </citation>
    <scope>NUCLEOTIDE SEQUENCE [LARGE SCALE GENOMIC DNA]</scope>
    <source>
        <strain evidence="1 2">WH 0402</strain>
    </source>
</reference>
<gene>
    <name evidence="1" type="ORF">CWATWH0402_2987</name>
</gene>
<dbReference type="InterPro" id="IPR011990">
    <property type="entry name" value="TPR-like_helical_dom_sf"/>
</dbReference>
<evidence type="ECO:0000313" key="2">
    <source>
        <dbReference type="Proteomes" id="UP000018130"/>
    </source>
</evidence>
<comment type="caution">
    <text evidence="1">The sequence shown here is derived from an EMBL/GenBank/DDBJ whole genome shotgun (WGS) entry which is preliminary data.</text>
</comment>
<dbReference type="RefSeq" id="WP_369116482.1">
    <property type="nucleotide sequence ID" value="NZ_CAQN01001111.1"/>
</dbReference>
<protein>
    <submittedName>
        <fullName evidence="1">Uncharacterized protein</fullName>
    </submittedName>
</protein>
<organism evidence="1 2">
    <name type="scientific">Crocosphaera watsonii WH 0402</name>
    <dbReference type="NCBI Taxonomy" id="1284629"/>
    <lineage>
        <taxon>Bacteria</taxon>
        <taxon>Bacillati</taxon>
        <taxon>Cyanobacteriota</taxon>
        <taxon>Cyanophyceae</taxon>
        <taxon>Oscillatoriophycideae</taxon>
        <taxon>Chroococcales</taxon>
        <taxon>Aphanothecaceae</taxon>
        <taxon>Crocosphaera</taxon>
    </lineage>
</organism>
<sequence length="37" mass="4032">MSIRREVNDRSGEASTLNSIGLVYHTDGQTRKGVGLL</sequence>
<name>T2JYI5_CROWT</name>
<evidence type="ECO:0000313" key="1">
    <source>
        <dbReference type="EMBL" id="CCQ70106.1"/>
    </source>
</evidence>